<evidence type="ECO:0000256" key="2">
    <source>
        <dbReference type="ARBA" id="ARBA00022448"/>
    </source>
</evidence>
<keyword evidence="5 9" id="KW-0808">Transferase</keyword>
<evidence type="ECO:0000256" key="1">
    <source>
        <dbReference type="ARBA" id="ARBA00004496"/>
    </source>
</evidence>
<keyword evidence="7" id="KW-0418">Kinase</keyword>
<dbReference type="CDD" id="cd00006">
    <property type="entry name" value="PTS_IIA_man"/>
    <property type="match status" value="1"/>
</dbReference>
<proteinExistence type="predicted"/>
<dbReference type="GO" id="GO:0016301">
    <property type="term" value="F:kinase activity"/>
    <property type="evidence" value="ECO:0007669"/>
    <property type="project" value="UniProtKB-KW"/>
</dbReference>
<dbReference type="GO" id="GO:0009401">
    <property type="term" value="P:phosphoenolpyruvate-dependent sugar phosphotransferase system"/>
    <property type="evidence" value="ECO:0007669"/>
    <property type="project" value="UniProtKB-KW"/>
</dbReference>
<evidence type="ECO:0000256" key="6">
    <source>
        <dbReference type="ARBA" id="ARBA00022683"/>
    </source>
</evidence>
<evidence type="ECO:0000256" key="4">
    <source>
        <dbReference type="ARBA" id="ARBA00022597"/>
    </source>
</evidence>
<dbReference type="PANTHER" id="PTHR33799">
    <property type="entry name" value="PTS PERMEASE-RELATED-RELATED"/>
    <property type="match status" value="1"/>
</dbReference>
<dbReference type="Gene3D" id="3.40.50.510">
    <property type="entry name" value="Phosphotransferase system, mannose-type IIA component"/>
    <property type="match status" value="1"/>
</dbReference>
<dbReference type="RefSeq" id="WP_183328618.1">
    <property type="nucleotide sequence ID" value="NZ_JACHHK010000004.1"/>
</dbReference>
<reference evidence="9 10" key="1">
    <citation type="submission" date="2020-08" db="EMBL/GenBank/DDBJ databases">
        <title>Genomic Encyclopedia of Type Strains, Phase IV (KMG-IV): sequencing the most valuable type-strain genomes for metagenomic binning, comparative biology and taxonomic classification.</title>
        <authorList>
            <person name="Goeker M."/>
        </authorList>
    </citation>
    <scope>NUCLEOTIDE SEQUENCE [LARGE SCALE GENOMIC DNA]</scope>
    <source>
        <strain evidence="9 10">DSM 25799</strain>
    </source>
</reference>
<dbReference type="PANTHER" id="PTHR33799:SF1">
    <property type="entry name" value="PTS SYSTEM MANNOSE-SPECIFIC EIIAB COMPONENT-RELATED"/>
    <property type="match status" value="1"/>
</dbReference>
<dbReference type="GO" id="GO:0005737">
    <property type="term" value="C:cytoplasm"/>
    <property type="evidence" value="ECO:0007669"/>
    <property type="project" value="UniProtKB-SubCell"/>
</dbReference>
<dbReference type="InterPro" id="IPR033887">
    <property type="entry name" value="PTS_IIA_man"/>
</dbReference>
<dbReference type="Pfam" id="PF03610">
    <property type="entry name" value="EIIA-man"/>
    <property type="match status" value="1"/>
</dbReference>
<keyword evidence="10" id="KW-1185">Reference proteome</keyword>
<dbReference type="GO" id="GO:0016020">
    <property type="term" value="C:membrane"/>
    <property type="evidence" value="ECO:0007669"/>
    <property type="project" value="InterPro"/>
</dbReference>
<comment type="caution">
    <text evidence="9">The sequence shown here is derived from an EMBL/GenBank/DDBJ whole genome shotgun (WGS) entry which is preliminary data.</text>
</comment>
<evidence type="ECO:0000313" key="10">
    <source>
        <dbReference type="Proteomes" id="UP000539953"/>
    </source>
</evidence>
<protein>
    <submittedName>
        <fullName evidence="9">Mannose/fructose-specific phosphotransferase system component IIA</fullName>
    </submittedName>
</protein>
<organism evidence="9 10">
    <name type="scientific">Catenisphaera adipataccumulans</name>
    <dbReference type="NCBI Taxonomy" id="700500"/>
    <lineage>
        <taxon>Bacteria</taxon>
        <taxon>Bacillati</taxon>
        <taxon>Bacillota</taxon>
        <taxon>Erysipelotrichia</taxon>
        <taxon>Erysipelotrichales</taxon>
        <taxon>Erysipelotrichaceae</taxon>
        <taxon>Catenisphaera</taxon>
    </lineage>
</organism>
<gene>
    <name evidence="9" type="ORF">HNQ47_001349</name>
</gene>
<keyword evidence="4" id="KW-0762">Sugar transport</keyword>
<dbReference type="PROSITE" id="PS51096">
    <property type="entry name" value="PTS_EIIA_TYPE_4"/>
    <property type="match status" value="1"/>
</dbReference>
<keyword evidence="3" id="KW-0963">Cytoplasm</keyword>
<dbReference type="SUPFAM" id="SSF53062">
    <property type="entry name" value="PTS system fructose IIA component-like"/>
    <property type="match status" value="1"/>
</dbReference>
<accession>A0A7W8CXC0</accession>
<keyword evidence="2" id="KW-0813">Transport</keyword>
<dbReference type="Proteomes" id="UP000539953">
    <property type="component" value="Unassembled WGS sequence"/>
</dbReference>
<feature type="domain" description="PTS EIIA type-4" evidence="8">
    <location>
        <begin position="13"/>
        <end position="136"/>
    </location>
</feature>
<name>A0A7W8CXC0_9FIRM</name>
<sequence>MPINYERRDEIQVINVIIATHGSLAKGFKDAAETIMGPIENLDCYHLTMDASIDQFTDELIQGISEKDGDVIVLTDLLGASPYNATIRGISKFSDRNIVCITGVNLPIVLECVMKRNDMEIYDLADYLISLGKEGITQLSYKKFNEV</sequence>
<comment type="subcellular location">
    <subcellularLocation>
        <location evidence="1">Cytoplasm</location>
    </subcellularLocation>
</comment>
<dbReference type="InterPro" id="IPR051471">
    <property type="entry name" value="Bacterial_PTS_sugar_comp"/>
</dbReference>
<evidence type="ECO:0000256" key="7">
    <source>
        <dbReference type="ARBA" id="ARBA00022777"/>
    </source>
</evidence>
<dbReference type="InterPro" id="IPR004701">
    <property type="entry name" value="PTS_EIIA_man-typ"/>
</dbReference>
<keyword evidence="6" id="KW-0598">Phosphotransferase system</keyword>
<dbReference type="AlphaFoldDB" id="A0A7W8CXC0"/>
<dbReference type="InterPro" id="IPR036662">
    <property type="entry name" value="PTS_EIIA_man-typ_sf"/>
</dbReference>
<evidence type="ECO:0000256" key="3">
    <source>
        <dbReference type="ARBA" id="ARBA00022490"/>
    </source>
</evidence>
<dbReference type="EMBL" id="JACHHK010000004">
    <property type="protein sequence ID" value="MBB5183328.1"/>
    <property type="molecule type" value="Genomic_DNA"/>
</dbReference>
<evidence type="ECO:0000313" key="9">
    <source>
        <dbReference type="EMBL" id="MBB5183328.1"/>
    </source>
</evidence>
<evidence type="ECO:0000259" key="8">
    <source>
        <dbReference type="PROSITE" id="PS51096"/>
    </source>
</evidence>
<evidence type="ECO:0000256" key="5">
    <source>
        <dbReference type="ARBA" id="ARBA00022679"/>
    </source>
</evidence>